<sequence length="197" mass="21933">MSGLIRSGIVCTVSSYEADLLFGRVWYLPRHPVRHHPKPDKVRLAFDASAKFDGFSFNDCLSKGTRSAVSHDFIAGSFSPSSSRSDVRYSEHVPPSRCPRGVTFRPTLSLVRRCGHSPKDAPIFTRQELGLTSAPASFSYPLLNCIYEFLPQEVALWFSRQFYVDNYLNSFSTPEEVITHCAALKEVLSKGGLPLVG</sequence>
<dbReference type="AlphaFoldDB" id="A0A085LSR7"/>
<dbReference type="Proteomes" id="UP000030758">
    <property type="component" value="Unassembled WGS sequence"/>
</dbReference>
<organism evidence="1 3">
    <name type="scientific">Trichuris suis</name>
    <name type="common">pig whipworm</name>
    <dbReference type="NCBI Taxonomy" id="68888"/>
    <lineage>
        <taxon>Eukaryota</taxon>
        <taxon>Metazoa</taxon>
        <taxon>Ecdysozoa</taxon>
        <taxon>Nematoda</taxon>
        <taxon>Enoplea</taxon>
        <taxon>Dorylaimia</taxon>
        <taxon>Trichinellida</taxon>
        <taxon>Trichuridae</taxon>
        <taxon>Trichuris</taxon>
    </lineage>
</organism>
<evidence type="ECO:0000313" key="3">
    <source>
        <dbReference type="Proteomes" id="UP000030764"/>
    </source>
</evidence>
<keyword evidence="3" id="KW-1185">Reference proteome</keyword>
<dbReference type="EMBL" id="KL367539">
    <property type="protein sequence ID" value="KFD65363.1"/>
    <property type="molecule type" value="Genomic_DNA"/>
</dbReference>
<name>A0A085LSR7_9BILA</name>
<protein>
    <submittedName>
        <fullName evidence="1">Uncharacterized protein</fullName>
    </submittedName>
</protein>
<accession>A0A085LSR7</accession>
<dbReference type="Proteomes" id="UP000030764">
    <property type="component" value="Unassembled WGS sequence"/>
</dbReference>
<gene>
    <name evidence="1" type="ORF">M513_11095</name>
    <name evidence="2" type="ORF">M514_11095</name>
</gene>
<dbReference type="PANTHER" id="PTHR47331">
    <property type="entry name" value="PHD-TYPE DOMAIN-CONTAINING PROTEIN"/>
    <property type="match status" value="1"/>
</dbReference>
<dbReference type="PANTHER" id="PTHR47331:SF1">
    <property type="entry name" value="GAG-LIKE PROTEIN"/>
    <property type="match status" value="1"/>
</dbReference>
<evidence type="ECO:0000313" key="2">
    <source>
        <dbReference type="EMBL" id="KFD65363.1"/>
    </source>
</evidence>
<evidence type="ECO:0000313" key="1">
    <source>
        <dbReference type="EMBL" id="KFD48013.1"/>
    </source>
</evidence>
<dbReference type="EMBL" id="KL363306">
    <property type="protein sequence ID" value="KFD48013.1"/>
    <property type="molecule type" value="Genomic_DNA"/>
</dbReference>
<reference evidence="1 3" key="1">
    <citation type="journal article" date="2014" name="Nat. Genet.">
        <title>Genome and transcriptome of the porcine whipworm Trichuris suis.</title>
        <authorList>
            <person name="Jex A.R."/>
            <person name="Nejsum P."/>
            <person name="Schwarz E.M."/>
            <person name="Hu L."/>
            <person name="Young N.D."/>
            <person name="Hall R.S."/>
            <person name="Korhonen P.K."/>
            <person name="Liao S."/>
            <person name="Thamsborg S."/>
            <person name="Xia J."/>
            <person name="Xu P."/>
            <person name="Wang S."/>
            <person name="Scheerlinck J.P."/>
            <person name="Hofmann A."/>
            <person name="Sternberg P.W."/>
            <person name="Wang J."/>
            <person name="Gasser R.B."/>
        </authorList>
    </citation>
    <scope>NUCLEOTIDE SEQUENCE [LARGE SCALE GENOMIC DNA]</scope>
    <source>
        <strain evidence="2">DCEP-RM93F</strain>
        <strain evidence="1">DCEP-RM93M</strain>
    </source>
</reference>
<proteinExistence type="predicted"/>